<protein>
    <submittedName>
        <fullName evidence="3">Rhodanese-like domain-containing protein</fullName>
    </submittedName>
</protein>
<dbReference type="PANTHER" id="PTHR43031">
    <property type="entry name" value="FAD-DEPENDENT OXIDOREDUCTASE"/>
    <property type="match status" value="1"/>
</dbReference>
<evidence type="ECO:0000256" key="1">
    <source>
        <dbReference type="SAM" id="SignalP"/>
    </source>
</evidence>
<feature type="signal peptide" evidence="1">
    <location>
        <begin position="1"/>
        <end position="20"/>
    </location>
</feature>
<dbReference type="SMART" id="SM00450">
    <property type="entry name" value="RHOD"/>
    <property type="match status" value="1"/>
</dbReference>
<dbReference type="InterPro" id="IPR001763">
    <property type="entry name" value="Rhodanese-like_dom"/>
</dbReference>
<dbReference type="Proteomes" id="UP000626242">
    <property type="component" value="Unassembled WGS sequence"/>
</dbReference>
<feature type="chain" id="PRO_5046423000" evidence="1">
    <location>
        <begin position="21"/>
        <end position="122"/>
    </location>
</feature>
<dbReference type="Pfam" id="PF00581">
    <property type="entry name" value="Rhodanese"/>
    <property type="match status" value="1"/>
</dbReference>
<dbReference type="InterPro" id="IPR036873">
    <property type="entry name" value="Rhodanese-like_dom_sf"/>
</dbReference>
<dbReference type="RefSeq" id="WP_251832525.1">
    <property type="nucleotide sequence ID" value="NZ_JACSPS010000001.1"/>
</dbReference>
<evidence type="ECO:0000313" key="3">
    <source>
        <dbReference type="EMBL" id="MBD8017320.1"/>
    </source>
</evidence>
<dbReference type="EMBL" id="JACSPS010000001">
    <property type="protein sequence ID" value="MBD8017320.1"/>
    <property type="molecule type" value="Genomic_DNA"/>
</dbReference>
<name>A0ABR8WJT0_9FLAO</name>
<proteinExistence type="predicted"/>
<dbReference type="PROSITE" id="PS51257">
    <property type="entry name" value="PROKAR_LIPOPROTEIN"/>
    <property type="match status" value="1"/>
</dbReference>
<dbReference type="PROSITE" id="PS50206">
    <property type="entry name" value="RHODANESE_3"/>
    <property type="match status" value="1"/>
</dbReference>
<dbReference type="InterPro" id="IPR050229">
    <property type="entry name" value="GlpE_sulfurtransferase"/>
</dbReference>
<gene>
    <name evidence="3" type="ORF">H9628_02440</name>
</gene>
<organism evidence="3 4">
    <name type="scientific">Kaistella pullorum</name>
    <dbReference type="NCBI Taxonomy" id="2763074"/>
    <lineage>
        <taxon>Bacteria</taxon>
        <taxon>Pseudomonadati</taxon>
        <taxon>Bacteroidota</taxon>
        <taxon>Flavobacteriia</taxon>
        <taxon>Flavobacteriales</taxon>
        <taxon>Weeksellaceae</taxon>
        <taxon>Chryseobacterium group</taxon>
        <taxon>Kaistella</taxon>
    </lineage>
</organism>
<dbReference type="CDD" id="cd00158">
    <property type="entry name" value="RHOD"/>
    <property type="match status" value="1"/>
</dbReference>
<dbReference type="SUPFAM" id="SSF52821">
    <property type="entry name" value="Rhodanese/Cell cycle control phosphatase"/>
    <property type="match status" value="1"/>
</dbReference>
<evidence type="ECO:0000313" key="4">
    <source>
        <dbReference type="Proteomes" id="UP000626242"/>
    </source>
</evidence>
<dbReference type="Gene3D" id="3.40.250.10">
    <property type="entry name" value="Rhodanese-like domain"/>
    <property type="match status" value="1"/>
</dbReference>
<keyword evidence="1" id="KW-0732">Signal</keyword>
<feature type="domain" description="Rhodanese" evidence="2">
    <location>
        <begin position="37"/>
        <end position="114"/>
    </location>
</feature>
<dbReference type="PANTHER" id="PTHR43031:SF1">
    <property type="entry name" value="PYRIDINE NUCLEOTIDE-DISULPHIDE OXIDOREDUCTASE"/>
    <property type="match status" value="1"/>
</dbReference>
<evidence type="ECO:0000259" key="2">
    <source>
        <dbReference type="PROSITE" id="PS50206"/>
    </source>
</evidence>
<accession>A0ABR8WJT0</accession>
<sequence>MVLRNLLQLFFLITVFSCTAVKPVVEDTLISVKELVKDPETALVDVRVPEQFTEGSAANSVNIPLATIENNLDFFRKQKNTVIFCNTGRQANVAMTVLKKNGIKNVHYGKTLKNVKAIQAEK</sequence>
<comment type="caution">
    <text evidence="3">The sequence shown here is derived from an EMBL/GenBank/DDBJ whole genome shotgun (WGS) entry which is preliminary data.</text>
</comment>
<reference evidence="3 4" key="1">
    <citation type="submission" date="2020-08" db="EMBL/GenBank/DDBJ databases">
        <title>A Genomic Blueprint of the Chicken Gut Microbiome.</title>
        <authorList>
            <person name="Gilroy R."/>
            <person name="Ravi A."/>
            <person name="Getino M."/>
            <person name="Pursley I."/>
            <person name="Horton D.L."/>
            <person name="Alikhan N.-F."/>
            <person name="Baker D."/>
            <person name="Gharbi K."/>
            <person name="Hall N."/>
            <person name="Watson M."/>
            <person name="Adriaenssens E.M."/>
            <person name="Foster-Nyarko E."/>
            <person name="Jarju S."/>
            <person name="Secka A."/>
            <person name="Antonio M."/>
            <person name="Oren A."/>
            <person name="Chaudhuri R."/>
            <person name="La Ragione R.M."/>
            <person name="Hildebrand F."/>
            <person name="Pallen M.J."/>
        </authorList>
    </citation>
    <scope>NUCLEOTIDE SEQUENCE [LARGE SCALE GENOMIC DNA]</scope>
    <source>
        <strain evidence="3 4">Sa1CVA4</strain>
    </source>
</reference>
<keyword evidence="4" id="KW-1185">Reference proteome</keyword>